<dbReference type="EMBL" id="NRRV01000135">
    <property type="protein sequence ID" value="MBK1633879.1"/>
    <property type="molecule type" value="Genomic_DNA"/>
</dbReference>
<keyword evidence="7" id="KW-0813">Transport</keyword>
<evidence type="ECO:0000256" key="5">
    <source>
        <dbReference type="ARBA" id="ARBA00022989"/>
    </source>
</evidence>
<keyword evidence="6 8" id="KW-0472">Membrane</keyword>
<evidence type="ECO:0000256" key="7">
    <source>
        <dbReference type="RuleBase" id="RU003879"/>
    </source>
</evidence>
<keyword evidence="3" id="KW-1003">Cell membrane</keyword>
<keyword evidence="10" id="KW-1185">Reference proteome</keyword>
<proteinExistence type="inferred from homology"/>
<dbReference type="Proteomes" id="UP000748752">
    <property type="component" value="Unassembled WGS sequence"/>
</dbReference>
<evidence type="ECO:0000313" key="10">
    <source>
        <dbReference type="Proteomes" id="UP000748752"/>
    </source>
</evidence>
<comment type="subcellular location">
    <subcellularLocation>
        <location evidence="1">Cell membrane</location>
        <topology evidence="1">Single-pass membrane protein</topology>
    </subcellularLocation>
    <subcellularLocation>
        <location evidence="7">Cell membrane</location>
        <topology evidence="7">Single-pass type II membrane protein</topology>
    </subcellularLocation>
</comment>
<sequence>MRLDLPAPRAGRGIGLTPLIDVVFILLLFFLLASHFHQWRAFQLDTAPVSRTDGETPADQTPALLLRVHADGALDINGEAVAPARLAEVIAEYRGRRPAIAVVVAPAADVPLQALVEVMDAVVAAGIDTLRLQ</sequence>
<gene>
    <name evidence="9" type="ORF">CKO31_24735</name>
</gene>
<evidence type="ECO:0000256" key="3">
    <source>
        <dbReference type="ARBA" id="ARBA00022475"/>
    </source>
</evidence>
<evidence type="ECO:0000256" key="8">
    <source>
        <dbReference type="SAM" id="Phobius"/>
    </source>
</evidence>
<accession>A0ABS1CQV6</accession>
<keyword evidence="4 7" id="KW-0812">Transmembrane</keyword>
<feature type="transmembrane region" description="Helical" evidence="8">
    <location>
        <begin position="12"/>
        <end position="33"/>
    </location>
</feature>
<evidence type="ECO:0000313" key="9">
    <source>
        <dbReference type="EMBL" id="MBK1633879.1"/>
    </source>
</evidence>
<dbReference type="Pfam" id="PF02472">
    <property type="entry name" value="ExbD"/>
    <property type="match status" value="1"/>
</dbReference>
<name>A0ABS1CQV6_9GAMM</name>
<evidence type="ECO:0000256" key="6">
    <source>
        <dbReference type="ARBA" id="ARBA00023136"/>
    </source>
</evidence>
<organism evidence="9 10">
    <name type="scientific">Thiohalocapsa halophila</name>
    <dbReference type="NCBI Taxonomy" id="69359"/>
    <lineage>
        <taxon>Bacteria</taxon>
        <taxon>Pseudomonadati</taxon>
        <taxon>Pseudomonadota</taxon>
        <taxon>Gammaproteobacteria</taxon>
        <taxon>Chromatiales</taxon>
        <taxon>Chromatiaceae</taxon>
        <taxon>Thiohalocapsa</taxon>
    </lineage>
</organism>
<dbReference type="RefSeq" id="WP_200243404.1">
    <property type="nucleotide sequence ID" value="NZ_NRRV01000135.1"/>
</dbReference>
<protein>
    <submittedName>
        <fullName evidence="9">Biopolymer transporter ExbD</fullName>
    </submittedName>
</protein>
<keyword evidence="7" id="KW-0653">Protein transport</keyword>
<dbReference type="Gene3D" id="3.30.420.270">
    <property type="match status" value="1"/>
</dbReference>
<keyword evidence="5 8" id="KW-1133">Transmembrane helix</keyword>
<reference evidence="9 10" key="1">
    <citation type="journal article" date="2020" name="Microorganisms">
        <title>Osmotic Adaptation and Compatible Solute Biosynthesis of Phototrophic Bacteria as Revealed from Genome Analyses.</title>
        <authorList>
            <person name="Imhoff J.F."/>
            <person name="Rahn T."/>
            <person name="Kunzel S."/>
            <person name="Keller A."/>
            <person name="Neulinger S.C."/>
        </authorList>
    </citation>
    <scope>NUCLEOTIDE SEQUENCE [LARGE SCALE GENOMIC DNA]</scope>
    <source>
        <strain evidence="9 10">DSM 6210</strain>
    </source>
</reference>
<comment type="similarity">
    <text evidence="2 7">Belongs to the ExbD/TolR family.</text>
</comment>
<evidence type="ECO:0000256" key="4">
    <source>
        <dbReference type="ARBA" id="ARBA00022692"/>
    </source>
</evidence>
<evidence type="ECO:0000256" key="1">
    <source>
        <dbReference type="ARBA" id="ARBA00004162"/>
    </source>
</evidence>
<dbReference type="PANTHER" id="PTHR30558:SF3">
    <property type="entry name" value="BIOPOLYMER TRANSPORT PROTEIN EXBD-RELATED"/>
    <property type="match status" value="1"/>
</dbReference>
<dbReference type="InterPro" id="IPR003400">
    <property type="entry name" value="ExbD"/>
</dbReference>
<comment type="caution">
    <text evidence="9">The sequence shown here is derived from an EMBL/GenBank/DDBJ whole genome shotgun (WGS) entry which is preliminary data.</text>
</comment>
<dbReference type="PANTHER" id="PTHR30558">
    <property type="entry name" value="EXBD MEMBRANE COMPONENT OF PMF-DRIVEN MACROMOLECULE IMPORT SYSTEM"/>
    <property type="match status" value="1"/>
</dbReference>
<evidence type="ECO:0000256" key="2">
    <source>
        <dbReference type="ARBA" id="ARBA00005811"/>
    </source>
</evidence>